<dbReference type="EMBL" id="RBIL01000001">
    <property type="protein sequence ID" value="RKQ91293.1"/>
    <property type="molecule type" value="Genomic_DNA"/>
</dbReference>
<dbReference type="PANTHER" id="PTHR43133">
    <property type="entry name" value="RNA POLYMERASE ECF-TYPE SIGMA FACTO"/>
    <property type="match status" value="1"/>
</dbReference>
<dbReference type="InterPro" id="IPR013249">
    <property type="entry name" value="RNA_pol_sigma70_r4_t2"/>
</dbReference>
<evidence type="ECO:0000313" key="9">
    <source>
        <dbReference type="Proteomes" id="UP000278962"/>
    </source>
</evidence>
<dbReference type="Gene3D" id="1.10.10.10">
    <property type="entry name" value="Winged helix-like DNA-binding domain superfamily/Winged helix DNA-binding domain"/>
    <property type="match status" value="1"/>
</dbReference>
<keyword evidence="3" id="KW-0731">Sigma factor</keyword>
<dbReference type="InterPro" id="IPR036388">
    <property type="entry name" value="WH-like_DNA-bd_sf"/>
</dbReference>
<gene>
    <name evidence="8" type="ORF">C8N24_1115</name>
</gene>
<sequence length="174" mass="19426">MDDDELLARSVHDPAAFGTFYERHERLVLGYFVGRVRDSELAADLAAETFATALLAARKYRGDGAPASAWLLGIARHVLLGSVRKARVQDRARRRLGMEPIVLDDALLERIARIDMETLLARLGPDQAEAVRARVLDDEDYGVIAARLRCSESVVRQRVSRGLARLRTMVEEEA</sequence>
<comment type="similarity">
    <text evidence="1">Belongs to the sigma-70 factor family. ECF subfamily.</text>
</comment>
<dbReference type="Pfam" id="PF04542">
    <property type="entry name" value="Sigma70_r2"/>
    <property type="match status" value="1"/>
</dbReference>
<dbReference type="RefSeq" id="WP_121248783.1">
    <property type="nucleotide sequence ID" value="NZ_RBIL01000001.1"/>
</dbReference>
<dbReference type="SUPFAM" id="SSF88659">
    <property type="entry name" value="Sigma3 and sigma4 domains of RNA polymerase sigma factors"/>
    <property type="match status" value="1"/>
</dbReference>
<evidence type="ECO:0000256" key="5">
    <source>
        <dbReference type="ARBA" id="ARBA00023163"/>
    </source>
</evidence>
<dbReference type="Pfam" id="PF08281">
    <property type="entry name" value="Sigma70_r4_2"/>
    <property type="match status" value="1"/>
</dbReference>
<dbReference type="InterPro" id="IPR007627">
    <property type="entry name" value="RNA_pol_sigma70_r2"/>
</dbReference>
<keyword evidence="4" id="KW-0238">DNA-binding</keyword>
<dbReference type="Gene3D" id="1.10.1740.10">
    <property type="match status" value="1"/>
</dbReference>
<keyword evidence="2" id="KW-0805">Transcription regulation</keyword>
<dbReference type="GO" id="GO:0003677">
    <property type="term" value="F:DNA binding"/>
    <property type="evidence" value="ECO:0007669"/>
    <property type="project" value="UniProtKB-KW"/>
</dbReference>
<dbReference type="InterPro" id="IPR013324">
    <property type="entry name" value="RNA_pol_sigma_r3/r4-like"/>
</dbReference>
<evidence type="ECO:0000259" key="6">
    <source>
        <dbReference type="Pfam" id="PF04542"/>
    </source>
</evidence>
<dbReference type="GO" id="GO:0016987">
    <property type="term" value="F:sigma factor activity"/>
    <property type="evidence" value="ECO:0007669"/>
    <property type="project" value="UniProtKB-KW"/>
</dbReference>
<evidence type="ECO:0000256" key="2">
    <source>
        <dbReference type="ARBA" id="ARBA00023015"/>
    </source>
</evidence>
<evidence type="ECO:0000256" key="4">
    <source>
        <dbReference type="ARBA" id="ARBA00023125"/>
    </source>
</evidence>
<dbReference type="NCBIfam" id="TIGR02937">
    <property type="entry name" value="sigma70-ECF"/>
    <property type="match status" value="1"/>
</dbReference>
<dbReference type="OrthoDB" id="9784272at2"/>
<reference evidence="8 9" key="1">
    <citation type="submission" date="2018-10" db="EMBL/GenBank/DDBJ databases">
        <title>Genomic Encyclopedia of Archaeal and Bacterial Type Strains, Phase II (KMG-II): from individual species to whole genera.</title>
        <authorList>
            <person name="Goeker M."/>
        </authorList>
    </citation>
    <scope>NUCLEOTIDE SEQUENCE [LARGE SCALE GENOMIC DNA]</scope>
    <source>
        <strain evidence="8 9">DSM 14954</strain>
    </source>
</reference>
<evidence type="ECO:0000259" key="7">
    <source>
        <dbReference type="Pfam" id="PF08281"/>
    </source>
</evidence>
<organism evidence="8 9">
    <name type="scientific">Solirubrobacter pauli</name>
    <dbReference type="NCBI Taxonomy" id="166793"/>
    <lineage>
        <taxon>Bacteria</taxon>
        <taxon>Bacillati</taxon>
        <taxon>Actinomycetota</taxon>
        <taxon>Thermoleophilia</taxon>
        <taxon>Solirubrobacterales</taxon>
        <taxon>Solirubrobacteraceae</taxon>
        <taxon>Solirubrobacter</taxon>
    </lineage>
</organism>
<evidence type="ECO:0000313" key="8">
    <source>
        <dbReference type="EMBL" id="RKQ91293.1"/>
    </source>
</evidence>
<evidence type="ECO:0000256" key="1">
    <source>
        <dbReference type="ARBA" id="ARBA00010641"/>
    </source>
</evidence>
<dbReference type="InterPro" id="IPR013325">
    <property type="entry name" value="RNA_pol_sigma_r2"/>
</dbReference>
<dbReference type="PANTHER" id="PTHR43133:SF8">
    <property type="entry name" value="RNA POLYMERASE SIGMA FACTOR HI_1459-RELATED"/>
    <property type="match status" value="1"/>
</dbReference>
<name>A0A660LBQ5_9ACTN</name>
<proteinExistence type="inferred from homology"/>
<comment type="caution">
    <text evidence="8">The sequence shown here is derived from an EMBL/GenBank/DDBJ whole genome shotgun (WGS) entry which is preliminary data.</text>
</comment>
<dbReference type="InterPro" id="IPR039425">
    <property type="entry name" value="RNA_pol_sigma-70-like"/>
</dbReference>
<feature type="domain" description="RNA polymerase sigma-70 region 2" evidence="6">
    <location>
        <begin position="20"/>
        <end position="87"/>
    </location>
</feature>
<feature type="domain" description="RNA polymerase sigma factor 70 region 4 type 2" evidence="7">
    <location>
        <begin position="116"/>
        <end position="166"/>
    </location>
</feature>
<keyword evidence="5" id="KW-0804">Transcription</keyword>
<dbReference type="InterPro" id="IPR014284">
    <property type="entry name" value="RNA_pol_sigma-70_dom"/>
</dbReference>
<dbReference type="Proteomes" id="UP000278962">
    <property type="component" value="Unassembled WGS sequence"/>
</dbReference>
<dbReference type="AlphaFoldDB" id="A0A660LBQ5"/>
<dbReference type="GO" id="GO:0006352">
    <property type="term" value="P:DNA-templated transcription initiation"/>
    <property type="evidence" value="ECO:0007669"/>
    <property type="project" value="InterPro"/>
</dbReference>
<dbReference type="SUPFAM" id="SSF88946">
    <property type="entry name" value="Sigma2 domain of RNA polymerase sigma factors"/>
    <property type="match status" value="1"/>
</dbReference>
<evidence type="ECO:0000256" key="3">
    <source>
        <dbReference type="ARBA" id="ARBA00023082"/>
    </source>
</evidence>
<accession>A0A660LBQ5</accession>
<keyword evidence="9" id="KW-1185">Reference proteome</keyword>
<protein>
    <submittedName>
        <fullName evidence="8">RNA polymerase sigma-70 factor (ECF subfamily)</fullName>
    </submittedName>
</protein>